<dbReference type="Pfam" id="PF00743">
    <property type="entry name" value="FMO-like"/>
    <property type="match status" value="1"/>
</dbReference>
<dbReference type="GO" id="GO:0004499">
    <property type="term" value="F:N,N-dimethylaniline monooxygenase activity"/>
    <property type="evidence" value="ECO:0007669"/>
    <property type="project" value="InterPro"/>
</dbReference>
<evidence type="ECO:0000256" key="4">
    <source>
        <dbReference type="ARBA" id="ARBA00022827"/>
    </source>
</evidence>
<evidence type="ECO:0000313" key="8">
    <source>
        <dbReference type="EMBL" id="SFV25805.1"/>
    </source>
</evidence>
<protein>
    <submittedName>
        <fullName evidence="8">Predicted flavoprotein CzcO associated with the cation diffusion facilitator CzcD</fullName>
    </submittedName>
</protein>
<dbReference type="InterPro" id="IPR036188">
    <property type="entry name" value="FAD/NAD-bd_sf"/>
</dbReference>
<evidence type="ECO:0000256" key="2">
    <source>
        <dbReference type="ARBA" id="ARBA00010139"/>
    </source>
</evidence>
<comment type="similarity">
    <text evidence="2">Belongs to the FAD-binding monooxygenase family.</text>
</comment>
<dbReference type="EMBL" id="FPCH01000001">
    <property type="protein sequence ID" value="SFV25805.1"/>
    <property type="molecule type" value="Genomic_DNA"/>
</dbReference>
<reference evidence="9" key="1">
    <citation type="submission" date="2016-10" db="EMBL/GenBank/DDBJ databases">
        <authorList>
            <person name="Varghese N."/>
            <person name="Submissions S."/>
        </authorList>
    </citation>
    <scope>NUCLEOTIDE SEQUENCE [LARGE SCALE GENOMIC DNA]</scope>
    <source>
        <strain evidence="9">DSM 1565</strain>
    </source>
</reference>
<keyword evidence="7" id="KW-0503">Monooxygenase</keyword>
<dbReference type="InterPro" id="IPR051820">
    <property type="entry name" value="FAD-binding_MO"/>
</dbReference>
<evidence type="ECO:0000256" key="1">
    <source>
        <dbReference type="ARBA" id="ARBA00001974"/>
    </source>
</evidence>
<name>A0A1I7MTT4_9HYPH</name>
<keyword evidence="6" id="KW-0560">Oxidoreductase</keyword>
<keyword evidence="4" id="KW-0274">FAD</keyword>
<evidence type="ECO:0000256" key="7">
    <source>
        <dbReference type="ARBA" id="ARBA00023033"/>
    </source>
</evidence>
<sequence length="498" mass="56816">METTTQDGQADDVRYFDVIIVGAGISGIGSAHYLKRDCPDLTYVLLETQETFGGTWHTHRYPGVRSDSDLYTFGFSFKPWVESPIATGERILTYLNAVIKEDGLERHIRYRHRVVSANWDSKRKRWDLIVRNEQLGKDHRFSTNFLWMCQGYYRHSEGYTPDWRGMESFNGQIVHPQTWPSDLDYTGKNIIVIGSGATAATLVPALAEKAAHVTMLQRSPTYFNPGTNADALADQLRELEIDENWIHAIIRKKLLKEQEARLLRAQNEPGVVAKEMISAVEANLGPSVDVATHFTPTYRPWQQRVAFIPEGDFFEPFRAGKASVVTDIIETFTPNGVQLKSGRTLEADIIVTATGFRLCVLGDIAFSKDGEPLNFADTVTYHGMMFTGVPNLVWVFGYFRSSWTLRVELIAEFACRLLKHMRNIGCAMATVELRKEDQSEPILPWIDDQNFNPNYLMRDMHLMPKRLNKPEWQHTQDYFAECVSLPQISFSDPAFHFS</sequence>
<dbReference type="Proteomes" id="UP000199423">
    <property type="component" value="Unassembled WGS sequence"/>
</dbReference>
<organism evidence="8 9">
    <name type="scientific">Hyphomicrobium facile</name>
    <dbReference type="NCBI Taxonomy" id="51670"/>
    <lineage>
        <taxon>Bacteria</taxon>
        <taxon>Pseudomonadati</taxon>
        <taxon>Pseudomonadota</taxon>
        <taxon>Alphaproteobacteria</taxon>
        <taxon>Hyphomicrobiales</taxon>
        <taxon>Hyphomicrobiaceae</taxon>
        <taxon>Hyphomicrobium</taxon>
    </lineage>
</organism>
<comment type="cofactor">
    <cofactor evidence="1">
        <name>FAD</name>
        <dbReference type="ChEBI" id="CHEBI:57692"/>
    </cofactor>
</comment>
<keyword evidence="5" id="KW-0521">NADP</keyword>
<evidence type="ECO:0000256" key="5">
    <source>
        <dbReference type="ARBA" id="ARBA00022857"/>
    </source>
</evidence>
<accession>A0A1I7MTT4</accession>
<dbReference type="STRING" id="51670.SAMN04488557_0148"/>
<evidence type="ECO:0000256" key="6">
    <source>
        <dbReference type="ARBA" id="ARBA00023002"/>
    </source>
</evidence>
<dbReference type="PANTHER" id="PTHR43872:SF1">
    <property type="entry name" value="MONOOXYGENASE, PUTATIVE (AFU_ORTHOLOGUE AFUA_8G02570)-RELATED"/>
    <property type="match status" value="1"/>
</dbReference>
<proteinExistence type="inferred from homology"/>
<dbReference type="GO" id="GO:0050661">
    <property type="term" value="F:NADP binding"/>
    <property type="evidence" value="ECO:0007669"/>
    <property type="project" value="InterPro"/>
</dbReference>
<dbReference type="GO" id="GO:0050660">
    <property type="term" value="F:flavin adenine dinucleotide binding"/>
    <property type="evidence" value="ECO:0007669"/>
    <property type="project" value="InterPro"/>
</dbReference>
<keyword evidence="9" id="KW-1185">Reference proteome</keyword>
<evidence type="ECO:0000313" key="9">
    <source>
        <dbReference type="Proteomes" id="UP000199423"/>
    </source>
</evidence>
<dbReference type="FunFam" id="3.50.50.60:FF:000228">
    <property type="entry name" value="FAD-containing monooxygenase EthA"/>
    <property type="match status" value="1"/>
</dbReference>
<dbReference type="AlphaFoldDB" id="A0A1I7MTT4"/>
<dbReference type="PANTHER" id="PTHR43872">
    <property type="entry name" value="MONOOXYGENASE, PUTATIVE (AFU_ORTHOLOGUE AFUA_8G02570)-RELATED"/>
    <property type="match status" value="1"/>
</dbReference>
<dbReference type="InterPro" id="IPR020946">
    <property type="entry name" value="Flavin_mOase-like"/>
</dbReference>
<dbReference type="Gene3D" id="3.50.50.60">
    <property type="entry name" value="FAD/NAD(P)-binding domain"/>
    <property type="match status" value="2"/>
</dbReference>
<dbReference type="SUPFAM" id="SSF51905">
    <property type="entry name" value="FAD/NAD(P)-binding domain"/>
    <property type="match status" value="1"/>
</dbReference>
<evidence type="ECO:0000256" key="3">
    <source>
        <dbReference type="ARBA" id="ARBA00022630"/>
    </source>
</evidence>
<gene>
    <name evidence="8" type="ORF">SAMN04488557_0148</name>
</gene>
<keyword evidence="3" id="KW-0285">Flavoprotein</keyword>